<evidence type="ECO:0000313" key="2">
    <source>
        <dbReference type="Proteomes" id="UP000053660"/>
    </source>
</evidence>
<dbReference type="OrthoDB" id="8110858at2759"/>
<protein>
    <recommendedName>
        <fullName evidence="3">MULE transposase domain-containing protein</fullName>
    </recommendedName>
</protein>
<evidence type="ECO:0008006" key="3">
    <source>
        <dbReference type="Google" id="ProtNLM"/>
    </source>
</evidence>
<dbReference type="EMBL" id="KN549410">
    <property type="protein sequence ID" value="KHJ97711.1"/>
    <property type="molecule type" value="Genomic_DNA"/>
</dbReference>
<dbReference type="Proteomes" id="UP000053660">
    <property type="component" value="Unassembled WGS sequence"/>
</dbReference>
<gene>
    <name evidence="1" type="ORF">OESDEN_02309</name>
</gene>
<organism evidence="1 2">
    <name type="scientific">Oesophagostomum dentatum</name>
    <name type="common">Nodular worm</name>
    <dbReference type="NCBI Taxonomy" id="61180"/>
    <lineage>
        <taxon>Eukaryota</taxon>
        <taxon>Metazoa</taxon>
        <taxon>Ecdysozoa</taxon>
        <taxon>Nematoda</taxon>
        <taxon>Chromadorea</taxon>
        <taxon>Rhabditida</taxon>
        <taxon>Rhabditina</taxon>
        <taxon>Rhabditomorpha</taxon>
        <taxon>Strongyloidea</taxon>
        <taxon>Strongylidae</taxon>
        <taxon>Oesophagostomum</taxon>
    </lineage>
</organism>
<proteinExistence type="predicted"/>
<reference evidence="1 2" key="1">
    <citation type="submission" date="2014-03" db="EMBL/GenBank/DDBJ databases">
        <title>Draft genome of the hookworm Oesophagostomum dentatum.</title>
        <authorList>
            <person name="Mitreva M."/>
        </authorList>
    </citation>
    <scope>NUCLEOTIDE SEQUENCE [LARGE SCALE GENOMIC DNA]</scope>
    <source>
        <strain evidence="1 2">OD-Hann</strain>
    </source>
</reference>
<evidence type="ECO:0000313" key="1">
    <source>
        <dbReference type="EMBL" id="KHJ97711.1"/>
    </source>
</evidence>
<keyword evidence="2" id="KW-1185">Reference proteome</keyword>
<name>A0A0B1TNQ3_OESDE</name>
<accession>A0A0B1TNQ3</accession>
<dbReference type="AlphaFoldDB" id="A0A0B1TNQ3"/>
<sequence>MDRVLHPSAQRVLRISRLIQFQITSERKNVRVLLDTQEKMVENEFPTDPSIGHRCIPYRTTQDRMQRILYEVPLLHAITTRKTVANYRRIFCALKDELTDLEAGSGLRIVLDYGKAATAAAQNIFSESEEGCGWHLSQAWTRKRNSLGLRQFIVGKKRCRNIARWWNTIKGIPFLPEDLVRRVPAIYHPPVPESHTAYMKCLEFISYLHTVWLDGPFKGLWCKWKVEEVLPPTSPKLSTGTKRQTIYASSLS</sequence>